<evidence type="ECO:0000313" key="2">
    <source>
        <dbReference type="Proteomes" id="UP001221838"/>
    </source>
</evidence>
<dbReference type="Proteomes" id="UP001221838">
    <property type="component" value="Unassembled WGS sequence"/>
</dbReference>
<protein>
    <submittedName>
        <fullName evidence="1">Metal-binding motif-containing protein</fullName>
    </submittedName>
</protein>
<sequence>MRLFLWVLLILTIAGCKGEERQAGAVRVDLSYATFRPGCLTLTVSDKADPSRFTVEELETAETPGGRPPRGRELTVAVFRQEGWSRDLIVTLDASEQGCAVENRRSVASQTQEAQVPEEGVVVVRLDLRATDLDDDGFVRTDEGGTDCDDANAAVKPGASNLACATAQGCEGTFSCTAEGVSTACVSPQTFTPWYKDVDGDGDGDASAPLISACTAPESGAVTTSGDCDDSSPFVFNGREELCDRLDNNCNGQTDEMCTPGAWREILPPDGSSSTIWRAVAVHAQGQAWVAGNAGKVVHVAGTSTKNYADCPGEWISAWARPIDGRVFLGSEQGGFATHALDGGGCGGHYTGNQERLNGLVGFGDGTATTLFAVSGAGRIFRWNYPADPVLVTQVNSALRAIHGTKVSNLLAVGTMNGTPQIFASNADGSQWREEALPAGLPSGLTLRSVHVVHDGLAFAAGDKGVVLMRARGFWSELPRLPVATTDTLSMVAYGRTALYVAANDETVKRLVNDAWTADYQGAWTPTAIGGLGPHEIWLVGFRNTVIRWGQ</sequence>
<dbReference type="SUPFAM" id="SSF63829">
    <property type="entry name" value="Calcium-dependent phosphotriesterase"/>
    <property type="match status" value="1"/>
</dbReference>
<dbReference type="PROSITE" id="PS51257">
    <property type="entry name" value="PROKAR_LIPOPROTEIN"/>
    <property type="match status" value="1"/>
</dbReference>
<name>A0ABT5D206_9BACT</name>
<keyword evidence="2" id="KW-1185">Reference proteome</keyword>
<dbReference type="EMBL" id="JAQNDM010000002">
    <property type="protein sequence ID" value="MDC0707699.1"/>
    <property type="molecule type" value="Genomic_DNA"/>
</dbReference>
<dbReference type="InterPro" id="IPR021655">
    <property type="entry name" value="Put_metal-bd"/>
</dbReference>
<accession>A0ABT5D206</accession>
<comment type="caution">
    <text evidence="1">The sequence shown here is derived from an EMBL/GenBank/DDBJ whole genome shotgun (WGS) entry which is preliminary data.</text>
</comment>
<proteinExistence type="predicted"/>
<evidence type="ECO:0000313" key="1">
    <source>
        <dbReference type="EMBL" id="MDC0707699.1"/>
    </source>
</evidence>
<reference evidence="1 2" key="1">
    <citation type="submission" date="2022-11" db="EMBL/GenBank/DDBJ databases">
        <title>Minimal conservation of predation-associated metabolite biosynthetic gene clusters underscores biosynthetic potential of Myxococcota including descriptions for ten novel species: Archangium lansinium sp. nov., Myxococcus landrumus sp. nov., Nannocystis bai.</title>
        <authorList>
            <person name="Ahearne A."/>
            <person name="Stevens C."/>
            <person name="Dowd S."/>
        </authorList>
    </citation>
    <scope>NUCLEOTIDE SEQUENCE [LARGE SCALE GENOMIC DNA]</scope>
    <source>
        <strain evidence="1 2">NCWAL01</strain>
    </source>
</reference>
<dbReference type="RefSeq" id="WP_272134931.1">
    <property type="nucleotide sequence ID" value="NZ_JAQNDM010000002.1"/>
</dbReference>
<dbReference type="Pfam" id="PF11617">
    <property type="entry name" value="Cu-binding_MopE"/>
    <property type="match status" value="2"/>
</dbReference>
<organism evidence="1 2">
    <name type="scientific">Stigmatella ashevillensis</name>
    <dbReference type="NCBI Taxonomy" id="2995309"/>
    <lineage>
        <taxon>Bacteria</taxon>
        <taxon>Pseudomonadati</taxon>
        <taxon>Myxococcota</taxon>
        <taxon>Myxococcia</taxon>
        <taxon>Myxococcales</taxon>
        <taxon>Cystobacterineae</taxon>
        <taxon>Archangiaceae</taxon>
        <taxon>Stigmatella</taxon>
    </lineage>
</organism>
<gene>
    <name evidence="1" type="ORF">POL68_04390</name>
</gene>